<accession>A0AAE3TF30</accession>
<proteinExistence type="predicted"/>
<dbReference type="InterPro" id="IPR005835">
    <property type="entry name" value="NTP_transferase_dom"/>
</dbReference>
<dbReference type="Gene3D" id="3.90.550.10">
    <property type="entry name" value="Spore Coat Polysaccharide Biosynthesis Protein SpsA, Chain A"/>
    <property type="match status" value="1"/>
</dbReference>
<feature type="domain" description="Nucleotidyl transferase" evidence="1">
    <location>
        <begin position="4"/>
        <end position="234"/>
    </location>
</feature>
<dbReference type="RefSeq" id="WP_321536763.1">
    <property type="nucleotide sequence ID" value="NZ_JARGDL010000023.1"/>
</dbReference>
<dbReference type="InterPro" id="IPR029044">
    <property type="entry name" value="Nucleotide-diphossugar_trans"/>
</dbReference>
<evidence type="ECO:0000313" key="3">
    <source>
        <dbReference type="Proteomes" id="UP001221302"/>
    </source>
</evidence>
<dbReference type="SUPFAM" id="SSF53448">
    <property type="entry name" value="Nucleotide-diphospho-sugar transferases"/>
    <property type="match status" value="1"/>
</dbReference>
<reference evidence="2" key="1">
    <citation type="submission" date="2023-03" db="EMBL/GenBank/DDBJ databases">
        <title>Stygiobacter electus gen. nov., sp. nov., facultatively anaerobic thermotolerant bacterium of the class Ignavibacteria from a well of Yessentuki mineral water deposit.</title>
        <authorList>
            <person name="Podosokorskaya O.A."/>
            <person name="Elcheninov A.G."/>
            <person name="Petrova N.F."/>
            <person name="Zavarzina D.G."/>
            <person name="Kublanov I.V."/>
            <person name="Merkel A.Y."/>
        </authorList>
    </citation>
    <scope>NUCLEOTIDE SEQUENCE</scope>
    <source>
        <strain evidence="2">09-Me</strain>
    </source>
</reference>
<dbReference type="PANTHER" id="PTHR42883:SF2">
    <property type="entry name" value="THYMIDYLYLTRANSFERASE"/>
    <property type="match status" value="1"/>
</dbReference>
<dbReference type="EMBL" id="JARGDL010000023">
    <property type="protein sequence ID" value="MDF1612992.1"/>
    <property type="molecule type" value="Genomic_DNA"/>
</dbReference>
<dbReference type="Proteomes" id="UP001221302">
    <property type="component" value="Unassembled WGS sequence"/>
</dbReference>
<comment type="caution">
    <text evidence="2">The sequence shown here is derived from an EMBL/GenBank/DDBJ whole genome shotgun (WGS) entry which is preliminary data.</text>
</comment>
<dbReference type="PANTHER" id="PTHR42883">
    <property type="entry name" value="GLUCOSE-1-PHOSPHATE THYMIDYLTRANSFERASE"/>
    <property type="match status" value="1"/>
</dbReference>
<evidence type="ECO:0000313" key="2">
    <source>
        <dbReference type="EMBL" id="MDF1612992.1"/>
    </source>
</evidence>
<dbReference type="AlphaFoldDB" id="A0AAE3TF30"/>
<evidence type="ECO:0000259" key="1">
    <source>
        <dbReference type="Pfam" id="PF00483"/>
    </source>
</evidence>
<dbReference type="Gene3D" id="2.160.10.10">
    <property type="entry name" value="Hexapeptide repeat proteins"/>
    <property type="match status" value="1"/>
</dbReference>
<organism evidence="2 3">
    <name type="scientific">Stygiobacter electus</name>
    <dbReference type="NCBI Taxonomy" id="3032292"/>
    <lineage>
        <taxon>Bacteria</taxon>
        <taxon>Pseudomonadati</taxon>
        <taxon>Ignavibacteriota</taxon>
        <taxon>Ignavibacteria</taxon>
        <taxon>Ignavibacteriales</taxon>
        <taxon>Melioribacteraceae</taxon>
        <taxon>Stygiobacter</taxon>
    </lineage>
</organism>
<gene>
    <name evidence="2" type="ORF">P0M35_12575</name>
</gene>
<name>A0AAE3TF30_9BACT</name>
<protein>
    <submittedName>
        <fullName evidence="2">Sugar phosphate nucleotidyltransferase</fullName>
    </submittedName>
</protein>
<sequence length="326" mass="36239">MMRAIIPAAGFGTRLKPHTFSLPKVLLNVGGKPILGHIIEKLLSENIVYATFVVGYLGEKIVEYVKKEYPQLNANFVTQEIALGLGHAIHVAIPTINNEELFIILGDTIFDVDLKNVFNQNYSSLGVKYVENPSRFGVAVCENNFISKLIEKPQTPVSKLALVGLYYIKNTNLLIDSLNELFQKEIKTKGEYQLTDALQLMIEKGEKFTSFNVDGWYDCGKSETLLSTNKFLLESKGTNRRINGNVIIDPVFISESAIVKNSVIGPYTTISENCIVEESIIRNSILSPNAKVEKSMLDNSIIGMNAVVKGNYKKLNAGDSSEIEFY</sequence>
<dbReference type="CDD" id="cd04181">
    <property type="entry name" value="NTP_transferase"/>
    <property type="match status" value="1"/>
</dbReference>
<keyword evidence="3" id="KW-1185">Reference proteome</keyword>
<dbReference type="Pfam" id="PF00483">
    <property type="entry name" value="NTP_transferase"/>
    <property type="match status" value="1"/>
</dbReference>